<dbReference type="AlphaFoldDB" id="A0AB34KBF9"/>
<gene>
    <name evidence="3" type="ORF">AB1Y20_001230</name>
</gene>
<reference evidence="3 4" key="1">
    <citation type="journal article" date="2024" name="Science">
        <title>Giant polyketide synthase enzymes in the biosynthesis of giant marine polyether toxins.</title>
        <authorList>
            <person name="Fallon T.R."/>
            <person name="Shende V.V."/>
            <person name="Wierzbicki I.H."/>
            <person name="Pendleton A.L."/>
            <person name="Watervoot N.F."/>
            <person name="Auber R.P."/>
            <person name="Gonzalez D.J."/>
            <person name="Wisecaver J.H."/>
            <person name="Moore B.S."/>
        </authorList>
    </citation>
    <scope>NUCLEOTIDE SEQUENCE [LARGE SCALE GENOMIC DNA]</scope>
    <source>
        <strain evidence="3 4">12B1</strain>
    </source>
</reference>
<dbReference type="EMBL" id="JBGBPQ010000001">
    <property type="protein sequence ID" value="KAL1530321.1"/>
    <property type="molecule type" value="Genomic_DNA"/>
</dbReference>
<evidence type="ECO:0008006" key="5">
    <source>
        <dbReference type="Google" id="ProtNLM"/>
    </source>
</evidence>
<dbReference type="Proteomes" id="UP001515480">
    <property type="component" value="Unassembled WGS sequence"/>
</dbReference>
<evidence type="ECO:0000256" key="2">
    <source>
        <dbReference type="SAM" id="MobiDB-lite"/>
    </source>
</evidence>
<proteinExistence type="predicted"/>
<feature type="region of interest" description="Disordered" evidence="2">
    <location>
        <begin position="216"/>
        <end position="284"/>
    </location>
</feature>
<protein>
    <recommendedName>
        <fullName evidence="5">Cilia- and flagella-associated protein 157</fullName>
    </recommendedName>
</protein>
<organism evidence="3 4">
    <name type="scientific">Prymnesium parvum</name>
    <name type="common">Toxic golden alga</name>
    <dbReference type="NCBI Taxonomy" id="97485"/>
    <lineage>
        <taxon>Eukaryota</taxon>
        <taxon>Haptista</taxon>
        <taxon>Haptophyta</taxon>
        <taxon>Prymnesiophyceae</taxon>
        <taxon>Prymnesiales</taxon>
        <taxon>Prymnesiaceae</taxon>
        <taxon>Prymnesium</taxon>
    </lineage>
</organism>
<feature type="compositionally biased region" description="Polar residues" evidence="2">
    <location>
        <begin position="270"/>
        <end position="284"/>
    </location>
</feature>
<feature type="coiled-coil region" evidence="1">
    <location>
        <begin position="139"/>
        <end position="166"/>
    </location>
</feature>
<feature type="region of interest" description="Disordered" evidence="2">
    <location>
        <begin position="376"/>
        <end position="418"/>
    </location>
</feature>
<comment type="caution">
    <text evidence="3">The sequence shown here is derived from an EMBL/GenBank/DDBJ whole genome shotgun (WGS) entry which is preliminary data.</text>
</comment>
<sequence length="418" mass="45331">MQHGVAVRLGGAWQALSEAETRHRALLLQADAALAHAEAHLACERQRTSELCIALHHADAAASGALESLLCVQKVEVQLSQAAEFAAVGCESLRAELEKMETFLSQQTEAVGQLSLLLEEEQHALERERAINYAKAKAISALEDELRASKETNADLRKELAEQSVRTRRMVQQRQDRERQFSVMLAEKHRLSTLLSKKDSQARQLEYVLKKRGQLITPSTASSGSPPPTPPATSATANAPKAQQSPVYASRTVGSASAPAAKAVAPSSSDTTAESGKTTQTSAQIHAPCAPEHGLKGCWPKQSEALVSPAIAGVQQRFEGWRGASPAQRGAALRSENAMLISLLAERDAALQASHKEKEQLVRKHAEMQVKWREARGALNAKTKQATGVQELNKEHSIPVKDVQYRSPCSPHMKESPN</sequence>
<name>A0AB34KBF9_PRYPA</name>
<evidence type="ECO:0000313" key="3">
    <source>
        <dbReference type="EMBL" id="KAL1530321.1"/>
    </source>
</evidence>
<evidence type="ECO:0000256" key="1">
    <source>
        <dbReference type="SAM" id="Coils"/>
    </source>
</evidence>
<feature type="compositionally biased region" description="Low complexity" evidence="2">
    <location>
        <begin position="255"/>
        <end position="269"/>
    </location>
</feature>
<evidence type="ECO:0000313" key="4">
    <source>
        <dbReference type="Proteomes" id="UP001515480"/>
    </source>
</evidence>
<keyword evidence="4" id="KW-1185">Reference proteome</keyword>
<accession>A0AB34KBF9</accession>
<keyword evidence="1" id="KW-0175">Coiled coil</keyword>